<evidence type="ECO:0000313" key="3">
    <source>
        <dbReference type="Proteomes" id="UP001629214"/>
    </source>
</evidence>
<keyword evidence="3" id="KW-1185">Reference proteome</keyword>
<dbReference type="Proteomes" id="UP001629214">
    <property type="component" value="Unassembled WGS sequence"/>
</dbReference>
<comment type="caution">
    <text evidence="2">The sequence shown here is derived from an EMBL/GenBank/DDBJ whole genome shotgun (WGS) entry which is preliminary data.</text>
</comment>
<name>A0ABW8Z3T5_9BURK</name>
<gene>
    <name evidence="2" type="ORF">PQR63_04840</name>
</gene>
<organism evidence="2 3">
    <name type="scientific">Herbaspirillum rhizosphaerae</name>
    <dbReference type="NCBI Taxonomy" id="346179"/>
    <lineage>
        <taxon>Bacteria</taxon>
        <taxon>Pseudomonadati</taxon>
        <taxon>Pseudomonadota</taxon>
        <taxon>Betaproteobacteria</taxon>
        <taxon>Burkholderiales</taxon>
        <taxon>Oxalobacteraceae</taxon>
        <taxon>Herbaspirillum</taxon>
    </lineage>
</organism>
<protein>
    <submittedName>
        <fullName evidence="2">Uncharacterized protein</fullName>
    </submittedName>
</protein>
<sequence length="59" mass="6330">MLSPLKKFAAGLTFAIGAIAIAGTAQADNLKEIKLDHAYNSPENRSLSWHDAFAGEQTK</sequence>
<reference evidence="2 3" key="1">
    <citation type="journal article" date="2024" name="Chem. Sci.">
        <title>Discovery of megapolipeptins by genome mining of a Burkholderiales bacteria collection.</title>
        <authorList>
            <person name="Paulo B.S."/>
            <person name="Recchia M.J.J."/>
            <person name="Lee S."/>
            <person name="Fergusson C.H."/>
            <person name="Romanowski S.B."/>
            <person name="Hernandez A."/>
            <person name="Krull N."/>
            <person name="Liu D.Y."/>
            <person name="Cavanagh H."/>
            <person name="Bos A."/>
            <person name="Gray C.A."/>
            <person name="Murphy B.T."/>
            <person name="Linington R.G."/>
            <person name="Eustaquio A.S."/>
        </authorList>
    </citation>
    <scope>NUCLEOTIDE SEQUENCE [LARGE SCALE GENOMIC DNA]</scope>
    <source>
        <strain evidence="2 3">RL21-008-BIB-B</strain>
    </source>
</reference>
<feature type="signal peptide" evidence="1">
    <location>
        <begin position="1"/>
        <end position="27"/>
    </location>
</feature>
<feature type="chain" id="PRO_5045341712" evidence="1">
    <location>
        <begin position="28"/>
        <end position="59"/>
    </location>
</feature>
<evidence type="ECO:0000313" key="2">
    <source>
        <dbReference type="EMBL" id="MFL9877691.1"/>
    </source>
</evidence>
<keyword evidence="1" id="KW-0732">Signal</keyword>
<dbReference type="EMBL" id="JAQQFR010000002">
    <property type="protein sequence ID" value="MFL9877691.1"/>
    <property type="molecule type" value="Genomic_DNA"/>
</dbReference>
<evidence type="ECO:0000256" key="1">
    <source>
        <dbReference type="SAM" id="SignalP"/>
    </source>
</evidence>
<accession>A0ABW8Z3T5</accession>
<dbReference type="RefSeq" id="WP_408166100.1">
    <property type="nucleotide sequence ID" value="NZ_JAQQFR010000002.1"/>
</dbReference>
<proteinExistence type="predicted"/>